<evidence type="ECO:0000256" key="3">
    <source>
        <dbReference type="ARBA" id="ARBA00009755"/>
    </source>
</evidence>
<evidence type="ECO:0000259" key="16">
    <source>
        <dbReference type="Pfam" id="PF13249"/>
    </source>
</evidence>
<dbReference type="CDD" id="cd02892">
    <property type="entry name" value="SQCY_1"/>
    <property type="match status" value="1"/>
</dbReference>
<dbReference type="Pfam" id="PF13249">
    <property type="entry name" value="SQHop_cyclase_N"/>
    <property type="match status" value="1"/>
</dbReference>
<evidence type="ECO:0000256" key="14">
    <source>
        <dbReference type="RuleBase" id="RU362003"/>
    </source>
</evidence>
<dbReference type="FunFam" id="1.50.10.20:FF:000027">
    <property type="entry name" value="Terpene cyclase/mutase family member"/>
    <property type="match status" value="1"/>
</dbReference>
<organism evidence="17 18">
    <name type="scientific">Saccharomycodes ludwigii</name>
    <dbReference type="NCBI Taxonomy" id="36035"/>
    <lineage>
        <taxon>Eukaryota</taxon>
        <taxon>Fungi</taxon>
        <taxon>Dikarya</taxon>
        <taxon>Ascomycota</taxon>
        <taxon>Saccharomycotina</taxon>
        <taxon>Saccharomycetes</taxon>
        <taxon>Saccharomycodales</taxon>
        <taxon>Saccharomycodaceae</taxon>
        <taxon>Saccharomycodes</taxon>
    </lineage>
</organism>
<dbReference type="GO" id="GO:0006696">
    <property type="term" value="P:ergosterol biosynthetic process"/>
    <property type="evidence" value="ECO:0007669"/>
    <property type="project" value="TreeGrafter"/>
</dbReference>
<comment type="similarity">
    <text evidence="3 14">Belongs to the terpene cyclase/mutase family.</text>
</comment>
<evidence type="ECO:0000256" key="7">
    <source>
        <dbReference type="ARBA" id="ARBA00022824"/>
    </source>
</evidence>
<keyword evidence="9" id="KW-0443">Lipid metabolism</keyword>
<evidence type="ECO:0000313" key="17">
    <source>
        <dbReference type="EMBL" id="SSD62106.1"/>
    </source>
</evidence>
<proteinExistence type="inferred from homology"/>
<dbReference type="AlphaFoldDB" id="A0A376BBW1"/>
<keyword evidence="5" id="KW-0551">Lipid droplet</keyword>
<dbReference type="InterPro" id="IPR032697">
    <property type="entry name" value="SQ_cyclase_N"/>
</dbReference>
<dbReference type="Gene3D" id="1.50.10.20">
    <property type="match status" value="2"/>
</dbReference>
<dbReference type="GO" id="GO:0000250">
    <property type="term" value="F:lanosterol synthase activity"/>
    <property type="evidence" value="ECO:0007669"/>
    <property type="project" value="UniProtKB-EC"/>
</dbReference>
<gene>
    <name evidence="17" type="ORF">SCODWIG_03868</name>
</gene>
<comment type="pathway">
    <text evidence="13">Terpene metabolism; lanosterol biosynthesis; lanosterol from farnesyl diphosphate: step 3/3.</text>
</comment>
<name>A0A376BBW1_9ASCO</name>
<evidence type="ECO:0000256" key="6">
    <source>
        <dbReference type="ARBA" id="ARBA00022737"/>
    </source>
</evidence>
<evidence type="ECO:0000313" key="18">
    <source>
        <dbReference type="Proteomes" id="UP000262825"/>
    </source>
</evidence>
<dbReference type="Proteomes" id="UP000262825">
    <property type="component" value="Unassembled WGS sequence"/>
</dbReference>
<keyword evidence="6" id="KW-0677">Repeat</keyword>
<evidence type="ECO:0000256" key="12">
    <source>
        <dbReference type="ARBA" id="ARBA00051240"/>
    </source>
</evidence>
<evidence type="ECO:0000256" key="8">
    <source>
        <dbReference type="ARBA" id="ARBA00022955"/>
    </source>
</evidence>
<dbReference type="FunFam" id="1.50.10.20:FF:000003">
    <property type="entry name" value="Terpene cyclase/mutase family member"/>
    <property type="match status" value="1"/>
</dbReference>
<sequence length="747" mass="85927">MDQQPELYSDSLKLPKTDPTRWRLFTNEKDGAEFWEYKDSAKASPKQSTYVKYLLNLSDLSEELPGLKNTKTARDSCYNGARYFQLLQAPESGVFPCQYKGPMFMTIGYIATCYIAKVPIPEHVKIELVRYIVNTAHPVDGGWGLHSVDKSTCLGTVLNYVSLRLLGLPADHEVCVRARRTLLKLGGAIGAPHWGKIWLALLNLYEWEGVNPAPPELWMLPYWVPIHPARWWVHTRAIYLPVGYLSSYEFQTELTPLLSEIRKEIYKNTNYDSIEFSKHRNTVCGIDLYYPHTKVLNMLNSAMVFYGSYLRPNWLLKKSNSYSYELIKKEITNTDYLCIAPVSMAFNAIVTLIEEGRDSVEFQNFLEKFKEVTFHGPQGMTVMGTNGVQVWDCAFFIQYYFVAGLAELPEFKEAITKSYLFLCRSQFDTECVEGSFRDKRKGAWPFSTKTQGYTVSDCTAEALKAIIMVKKSAVYKEVHDEISDARLYKAIDILLGLQNIGSFEYGSFSTYEKIKSPLMLEKLNPAEVFGNIMVEYPYVECTDSSVLGLTYFHQYYDYRSEEISKAIKLAVASIKNYQQEDGSWYGCWGVCFSYAGMFALEALNSVGEYYNNSKHVQKGCDFLVRRQRMDGGWSESIRSSETHTYIETEQSLVVQTAWVLIGLILAEYPDRNVIDKGINFLMSRQDKKTGKWCFEDIEGVFNHSCAIEYPSYRFLFPIKALGLYRSEERRVGKECLRLCRSRWSPYH</sequence>
<dbReference type="InterPro" id="IPR008930">
    <property type="entry name" value="Terpenoid_cyclase/PrenylTrfase"/>
</dbReference>
<comment type="catalytic activity">
    <reaction evidence="12">
        <text>(S)-2,3-epoxysqualene = lanosterol</text>
        <dbReference type="Rhea" id="RHEA:14621"/>
        <dbReference type="ChEBI" id="CHEBI:15441"/>
        <dbReference type="ChEBI" id="CHEBI:16521"/>
        <dbReference type="EC" id="5.4.99.7"/>
    </reaction>
    <physiologicalReaction direction="left-to-right" evidence="12">
        <dbReference type="Rhea" id="RHEA:14622"/>
    </physiologicalReaction>
</comment>
<evidence type="ECO:0000256" key="4">
    <source>
        <dbReference type="ARBA" id="ARBA00022516"/>
    </source>
</evidence>
<evidence type="ECO:0000259" key="15">
    <source>
        <dbReference type="Pfam" id="PF13243"/>
    </source>
</evidence>
<keyword evidence="11 14" id="KW-0413">Isomerase</keyword>
<dbReference type="SUPFAM" id="SSF48239">
    <property type="entry name" value="Terpenoid cyclases/Protein prenyltransferases"/>
    <property type="match status" value="2"/>
</dbReference>
<dbReference type="PANTHER" id="PTHR11764">
    <property type="entry name" value="TERPENE CYCLASE/MUTASE FAMILY MEMBER"/>
    <property type="match status" value="1"/>
</dbReference>
<dbReference type="EC" id="5.4.99.-" evidence="14"/>
<comment type="subcellular location">
    <subcellularLocation>
        <location evidence="1">Endoplasmic reticulum membrane</location>
        <topology evidence="1">Peripheral membrane protein</topology>
    </subcellularLocation>
    <subcellularLocation>
        <location evidence="2">Lipid droplet</location>
    </subcellularLocation>
</comment>
<dbReference type="InterPro" id="IPR032696">
    <property type="entry name" value="SQ_cyclase_C"/>
</dbReference>
<keyword evidence="7" id="KW-0256">Endoplasmic reticulum</keyword>
<dbReference type="SFLD" id="SFLDG01016">
    <property type="entry name" value="Prenyltransferase_Like_2"/>
    <property type="match status" value="1"/>
</dbReference>
<dbReference type="Gene3D" id="6.20.120.20">
    <property type="match status" value="1"/>
</dbReference>
<evidence type="ECO:0000256" key="1">
    <source>
        <dbReference type="ARBA" id="ARBA00004406"/>
    </source>
</evidence>
<dbReference type="InterPro" id="IPR002365">
    <property type="entry name" value="Terpene_synthase_CS"/>
</dbReference>
<evidence type="ECO:0000256" key="5">
    <source>
        <dbReference type="ARBA" id="ARBA00022677"/>
    </source>
</evidence>
<dbReference type="VEuPathDB" id="FungiDB:SCODWIG_03868"/>
<dbReference type="EMBL" id="UFAJ01001143">
    <property type="protein sequence ID" value="SSD62106.1"/>
    <property type="molecule type" value="Genomic_DNA"/>
</dbReference>
<reference evidence="18" key="1">
    <citation type="submission" date="2018-06" db="EMBL/GenBank/DDBJ databases">
        <authorList>
            <person name="Guldener U."/>
        </authorList>
    </citation>
    <scope>NUCLEOTIDE SEQUENCE [LARGE SCALE GENOMIC DNA]</scope>
    <source>
        <strain evidence="18">UTAD17</strain>
    </source>
</reference>
<feature type="domain" description="Squalene cyclase N-terminal" evidence="16">
    <location>
        <begin position="104"/>
        <end position="273"/>
    </location>
</feature>
<keyword evidence="8" id="KW-0752">Steroid biosynthesis</keyword>
<dbReference type="GO" id="GO:0016104">
    <property type="term" value="P:triterpenoid biosynthetic process"/>
    <property type="evidence" value="ECO:0007669"/>
    <property type="project" value="InterPro"/>
</dbReference>
<feature type="domain" description="Squalene cyclase C-terminal" evidence="15">
    <location>
        <begin position="390"/>
        <end position="725"/>
    </location>
</feature>
<keyword evidence="4" id="KW-0444">Lipid biosynthesis</keyword>
<dbReference type="InterPro" id="IPR018333">
    <property type="entry name" value="Squalene_cyclase"/>
</dbReference>
<evidence type="ECO:0000256" key="11">
    <source>
        <dbReference type="ARBA" id="ARBA00023235"/>
    </source>
</evidence>
<dbReference type="NCBIfam" id="TIGR01787">
    <property type="entry name" value="squalene_cyclas"/>
    <property type="match status" value="1"/>
</dbReference>
<protein>
    <recommendedName>
        <fullName evidence="14">Terpene cyclase/mutase family member</fullName>
        <ecNumber evidence="14">5.4.99.-</ecNumber>
    </recommendedName>
</protein>
<keyword evidence="10" id="KW-0472">Membrane</keyword>
<dbReference type="GO" id="GO:0005811">
    <property type="term" value="C:lipid droplet"/>
    <property type="evidence" value="ECO:0007669"/>
    <property type="project" value="UniProtKB-SubCell"/>
</dbReference>
<evidence type="ECO:0000256" key="10">
    <source>
        <dbReference type="ARBA" id="ARBA00023136"/>
    </source>
</evidence>
<accession>A0A376BBW1</accession>
<dbReference type="Pfam" id="PF13243">
    <property type="entry name" value="SQHop_cyclase_C"/>
    <property type="match status" value="1"/>
</dbReference>
<evidence type="ECO:0000256" key="9">
    <source>
        <dbReference type="ARBA" id="ARBA00023098"/>
    </source>
</evidence>
<keyword evidence="18" id="KW-1185">Reference proteome</keyword>
<dbReference type="PANTHER" id="PTHR11764:SF20">
    <property type="entry name" value="LANOSTEROL SYNTHASE"/>
    <property type="match status" value="1"/>
</dbReference>
<evidence type="ECO:0000256" key="2">
    <source>
        <dbReference type="ARBA" id="ARBA00004502"/>
    </source>
</evidence>
<dbReference type="GO" id="GO:0005789">
    <property type="term" value="C:endoplasmic reticulum membrane"/>
    <property type="evidence" value="ECO:0007669"/>
    <property type="project" value="UniProtKB-SubCell"/>
</dbReference>
<dbReference type="PROSITE" id="PS01074">
    <property type="entry name" value="TERPENE_SYNTHASES"/>
    <property type="match status" value="1"/>
</dbReference>
<evidence type="ECO:0000256" key="13">
    <source>
        <dbReference type="ARBA" id="ARBA00060682"/>
    </source>
</evidence>